<name>A0AAU7QD73_9GAMM</name>
<organism evidence="1">
    <name type="scientific">Acerihabitans sp. KWT182</name>
    <dbReference type="NCBI Taxonomy" id="3157919"/>
    <lineage>
        <taxon>Bacteria</taxon>
        <taxon>Pseudomonadati</taxon>
        <taxon>Pseudomonadota</taxon>
        <taxon>Gammaproteobacteria</taxon>
        <taxon>Enterobacterales</taxon>
        <taxon>Pectobacteriaceae</taxon>
        <taxon>Acerihabitans</taxon>
    </lineage>
</organism>
<protein>
    <submittedName>
        <fullName evidence="1">Uncharacterized protein</fullName>
    </submittedName>
</protein>
<accession>A0AAU7QD73</accession>
<gene>
    <name evidence="1" type="ORF">ABK905_06920</name>
</gene>
<dbReference type="EMBL" id="CP157947">
    <property type="protein sequence ID" value="XBS70826.1"/>
    <property type="molecule type" value="Genomic_DNA"/>
</dbReference>
<dbReference type="AlphaFoldDB" id="A0AAU7QD73"/>
<evidence type="ECO:0000313" key="1">
    <source>
        <dbReference type="EMBL" id="XBS70826.1"/>
    </source>
</evidence>
<proteinExistence type="predicted"/>
<sequence length="222" mass="25023">MEKIARRLLRNSGLFGAKKDEKTSEINQQKTVMAWMYSLLFPDGLEVFTVNEFIRAYQIESGGEVISTQFFAAHLREILRHGAIADCNDPKATGLNSTSLEFIEENIFLPIMPTFYFNTVHDATMNYALGSVEWGFLHIGLGFAMSAEISLQSVSANELVSLGIFLDSMLREGLLHSSSIKLFMLPAMFYHVKSNLDKGIGVNTDDIFYKNVIKPEILENFF</sequence>
<reference evidence="1" key="1">
    <citation type="submission" date="2024-06" db="EMBL/GenBank/DDBJ databases">
        <authorList>
            <person name="Coelho C."/>
            <person name="Bento M."/>
            <person name="Garcia E."/>
            <person name="Camelo A."/>
            <person name="Brandao I."/>
            <person name="Espirito Santo C."/>
            <person name="Trovao J."/>
            <person name="Verissimo A."/>
            <person name="Costa J."/>
            <person name="Tiago I."/>
        </authorList>
    </citation>
    <scope>NUCLEOTIDE SEQUENCE</scope>
    <source>
        <strain evidence="1">KWT182</strain>
    </source>
</reference>